<accession>A0AAV7RLA5</accession>
<reference evidence="2" key="1">
    <citation type="journal article" date="2022" name="bioRxiv">
        <title>Sequencing and chromosome-scale assembly of the giantPleurodeles waltlgenome.</title>
        <authorList>
            <person name="Brown T."/>
            <person name="Elewa A."/>
            <person name="Iarovenko S."/>
            <person name="Subramanian E."/>
            <person name="Araus A.J."/>
            <person name="Petzold A."/>
            <person name="Susuki M."/>
            <person name="Suzuki K.-i.T."/>
            <person name="Hayashi T."/>
            <person name="Toyoda A."/>
            <person name="Oliveira C."/>
            <person name="Osipova E."/>
            <person name="Leigh N.D."/>
            <person name="Simon A."/>
            <person name="Yun M.H."/>
        </authorList>
    </citation>
    <scope>NUCLEOTIDE SEQUENCE</scope>
    <source>
        <strain evidence="2">20211129_DDA</strain>
        <tissue evidence="2">Liver</tissue>
    </source>
</reference>
<dbReference type="EMBL" id="JANPWB010000009">
    <property type="protein sequence ID" value="KAJ1151939.1"/>
    <property type="molecule type" value="Genomic_DNA"/>
</dbReference>
<feature type="region of interest" description="Disordered" evidence="1">
    <location>
        <begin position="1"/>
        <end position="60"/>
    </location>
</feature>
<protein>
    <submittedName>
        <fullName evidence="2">Uncharacterized protein</fullName>
    </submittedName>
</protein>
<sequence length="174" mass="18714">MLAGDVVTGTRRRTHSRSAPDPSVIRRREAHCPGAPLLARGPPGVGKVKGRPGTRSPAVDAAAEPRTALWMRWVAVDSWRPLRAAVLSEEARLEPGRRCWAGECAAPVAKKRLGDLDTPGHGLWSVLRPGVGVGRSGRKRSWCFPVLEPKILPEPPLKLAMAEGALRGPRPGRA</sequence>
<dbReference type="Proteomes" id="UP001066276">
    <property type="component" value="Chromosome 5"/>
</dbReference>
<comment type="caution">
    <text evidence="2">The sequence shown here is derived from an EMBL/GenBank/DDBJ whole genome shotgun (WGS) entry which is preliminary data.</text>
</comment>
<name>A0AAV7RLA5_PLEWA</name>
<gene>
    <name evidence="2" type="ORF">NDU88_004718</name>
</gene>
<keyword evidence="3" id="KW-1185">Reference proteome</keyword>
<evidence type="ECO:0000313" key="3">
    <source>
        <dbReference type="Proteomes" id="UP001066276"/>
    </source>
</evidence>
<organism evidence="2 3">
    <name type="scientific">Pleurodeles waltl</name>
    <name type="common">Iberian ribbed newt</name>
    <dbReference type="NCBI Taxonomy" id="8319"/>
    <lineage>
        <taxon>Eukaryota</taxon>
        <taxon>Metazoa</taxon>
        <taxon>Chordata</taxon>
        <taxon>Craniata</taxon>
        <taxon>Vertebrata</taxon>
        <taxon>Euteleostomi</taxon>
        <taxon>Amphibia</taxon>
        <taxon>Batrachia</taxon>
        <taxon>Caudata</taxon>
        <taxon>Salamandroidea</taxon>
        <taxon>Salamandridae</taxon>
        <taxon>Pleurodelinae</taxon>
        <taxon>Pleurodeles</taxon>
    </lineage>
</organism>
<evidence type="ECO:0000313" key="2">
    <source>
        <dbReference type="EMBL" id="KAJ1151939.1"/>
    </source>
</evidence>
<proteinExistence type="predicted"/>
<dbReference type="AlphaFoldDB" id="A0AAV7RLA5"/>
<feature type="compositionally biased region" description="Low complexity" evidence="1">
    <location>
        <begin position="33"/>
        <end position="46"/>
    </location>
</feature>
<evidence type="ECO:0000256" key="1">
    <source>
        <dbReference type="SAM" id="MobiDB-lite"/>
    </source>
</evidence>